<dbReference type="EMBL" id="JACVVD010000010">
    <property type="protein sequence ID" value="MBD0383174.1"/>
    <property type="molecule type" value="Genomic_DNA"/>
</dbReference>
<dbReference type="Pfam" id="PF03323">
    <property type="entry name" value="GerA"/>
    <property type="match status" value="1"/>
</dbReference>
<name>A0A926KW27_9BACL</name>
<reference evidence="4" key="1">
    <citation type="submission" date="2020-09" db="EMBL/GenBank/DDBJ databases">
        <title>Draft Genome Sequence of Paenibacillus sp. WST5.</title>
        <authorList>
            <person name="Bao Z."/>
        </authorList>
    </citation>
    <scope>NUCLEOTIDE SEQUENCE</scope>
    <source>
        <strain evidence="4">WST5</strain>
    </source>
</reference>
<evidence type="ECO:0000313" key="4">
    <source>
        <dbReference type="EMBL" id="MBD0383174.1"/>
    </source>
</evidence>
<keyword evidence="2 3" id="KW-0472">Membrane</keyword>
<comment type="similarity">
    <text evidence="1">Belongs to the GerABKA family.</text>
</comment>
<dbReference type="PANTHER" id="PTHR22550">
    <property type="entry name" value="SPORE GERMINATION PROTEIN"/>
    <property type="match status" value="1"/>
</dbReference>
<dbReference type="RefSeq" id="WP_188176966.1">
    <property type="nucleotide sequence ID" value="NZ_JACVVD010000010.1"/>
</dbReference>
<gene>
    <name evidence="4" type="ORF">ICC18_23990</name>
</gene>
<evidence type="ECO:0000256" key="3">
    <source>
        <dbReference type="SAM" id="Phobius"/>
    </source>
</evidence>
<keyword evidence="3" id="KW-1133">Transmembrane helix</keyword>
<feature type="transmembrane region" description="Helical" evidence="3">
    <location>
        <begin position="439"/>
        <end position="462"/>
    </location>
</feature>
<dbReference type="PANTHER" id="PTHR22550:SF5">
    <property type="entry name" value="LEUCINE ZIPPER PROTEIN 4"/>
    <property type="match status" value="1"/>
</dbReference>
<keyword evidence="5" id="KW-1185">Reference proteome</keyword>
<keyword evidence="3" id="KW-0812">Transmembrane</keyword>
<evidence type="ECO:0000313" key="5">
    <source>
        <dbReference type="Proteomes" id="UP000650466"/>
    </source>
</evidence>
<evidence type="ECO:0000256" key="2">
    <source>
        <dbReference type="ARBA" id="ARBA00023136"/>
    </source>
</evidence>
<feature type="transmembrane region" description="Helical" evidence="3">
    <location>
        <begin position="410"/>
        <end position="427"/>
    </location>
</feature>
<accession>A0A926KW27</accession>
<dbReference type="InterPro" id="IPR050768">
    <property type="entry name" value="UPF0353/GerABKA_families"/>
</dbReference>
<protein>
    <submittedName>
        <fullName evidence="4">Spore germination protein</fullName>
    </submittedName>
</protein>
<dbReference type="Proteomes" id="UP000650466">
    <property type="component" value="Unassembled WGS sequence"/>
</dbReference>
<dbReference type="PIRSF" id="PIRSF005690">
    <property type="entry name" value="GerBA"/>
    <property type="match status" value="1"/>
</dbReference>
<dbReference type="GO" id="GO:0009847">
    <property type="term" value="P:spore germination"/>
    <property type="evidence" value="ECO:0007669"/>
    <property type="project" value="InterPro"/>
</dbReference>
<evidence type="ECO:0000256" key="1">
    <source>
        <dbReference type="ARBA" id="ARBA00005278"/>
    </source>
</evidence>
<proteinExistence type="inferred from homology"/>
<dbReference type="GO" id="GO:0016020">
    <property type="term" value="C:membrane"/>
    <property type="evidence" value="ECO:0007669"/>
    <property type="project" value="InterPro"/>
</dbReference>
<organism evidence="4 5">
    <name type="scientific">Paenibacillus sedimenti</name>
    <dbReference type="NCBI Taxonomy" id="2770274"/>
    <lineage>
        <taxon>Bacteria</taxon>
        <taxon>Bacillati</taxon>
        <taxon>Bacillota</taxon>
        <taxon>Bacilli</taxon>
        <taxon>Bacillales</taxon>
        <taxon>Paenibacillaceae</taxon>
        <taxon>Paenibacillus</taxon>
    </lineage>
</organism>
<sequence length="523" mass="57912">MKHILKRWMTSPRHKELIQELQRSFKPAEDLNESLGTTMAILEEHFANCSDVVFQPVKWNDCEVLLVYVEGMVDLQFFAQLLQAAPNDVITEEGKPCLSLAERLEQIRTIGTITPAGTLDELVKGVFVGNVAILADGERSLLINGMGKTPERKIAEPEAETLIRGPREGFIEQLQTNLIMLRRRLPTPHFKMESLTLGKLTQTKVVMAYIDGIATDSVVQEVRNRVSSIDIDGIVDSGYIEEFIEDMPYSPFPQVQNTERPDVVVGNLLEGKIAVLASGSPSALLVPLTFWGGLQSSEDYYERYMIGTFFRWIRFLLFVIALFLPSLYVAISTFHQEMIPTNLLLTIAGAREANPFPALVEALLMEITFEALREAGVRLPKQVGSAVSIVGVLVIGEAAVQAGIVSTPMVIVVSITGIASFAIPRFNMQYSVRVLRFPLIILGGTLGLFGIGIGFLGILIHLSSLRSFGIPYFSPIAPVNFGGLRDVLIRAPHWNMKLRPRLTGYQDPVRVPQGQKPGPDRDN</sequence>
<dbReference type="AlphaFoldDB" id="A0A926KW27"/>
<feature type="transmembrane region" description="Helical" evidence="3">
    <location>
        <begin position="312"/>
        <end position="331"/>
    </location>
</feature>
<comment type="caution">
    <text evidence="4">The sequence shown here is derived from an EMBL/GenBank/DDBJ whole genome shotgun (WGS) entry which is preliminary data.</text>
</comment>
<dbReference type="InterPro" id="IPR004995">
    <property type="entry name" value="Spore_Ger"/>
</dbReference>